<comment type="caution">
    <text evidence="1">The sequence shown here is derived from an EMBL/GenBank/DDBJ whole genome shotgun (WGS) entry which is preliminary data.</text>
</comment>
<sequence>MLSSFYSFAKGKNKAETKQWFELLSRFSGTNKSKGLLICAEKLWDGEKKTESLSAQEREDAKLFVALVDKTAKSVGLNDSQALISEVETRVKFVNRMATYKKKPAKVLNRKVAILFEILSKQLYAGFKPLSREDFDLMLIKVGHIAGNPTELAINAYRNGSEAPTQYQKSRRRLNREFAFYDPLVLSTLKRRLAPTFDKLSADANTCTTEELLSYLDEKLGGEKAGISSESRHCFDALLDFVLTSKLTDATLQQLQQSIQGQISEFQIEFLYHRKEQELPALVTRSIKRLLLKLILETSDRISLQSDEFQTLKADSVLKERAVQHHDYCEELLEDDGNGYKEKCRLKLSSYFEAQIACTMTMVHYRLARKHFQGAESLLALVEQVRADIIRQPSVTYSLTHYLDDMSACHPELYRFRWLPSEKELCSAYDLRDAAKHFGYPDQASMLRVLDSIFSYQDKEIWQQHNTSFEEFYEEVRHRLVKSITVTKSKEDGNYTPLDQTRLDNNLDRITRNVFLVIHSLDEHG</sequence>
<accession>A0ABQ1I0S6</accession>
<name>A0ABQ1I0S6_9ALTE</name>
<organism evidence="1 2">
    <name type="scientific">Agarivorans gilvus</name>
    <dbReference type="NCBI Taxonomy" id="680279"/>
    <lineage>
        <taxon>Bacteria</taxon>
        <taxon>Pseudomonadati</taxon>
        <taxon>Pseudomonadota</taxon>
        <taxon>Gammaproteobacteria</taxon>
        <taxon>Alteromonadales</taxon>
        <taxon>Alteromonadaceae</taxon>
        <taxon>Agarivorans</taxon>
    </lineage>
</organism>
<dbReference type="Proteomes" id="UP000651977">
    <property type="component" value="Unassembled WGS sequence"/>
</dbReference>
<reference evidence="2" key="1">
    <citation type="journal article" date="2019" name="Int. J. Syst. Evol. Microbiol.">
        <title>The Global Catalogue of Microorganisms (GCM) 10K type strain sequencing project: providing services to taxonomists for standard genome sequencing and annotation.</title>
        <authorList>
            <consortium name="The Broad Institute Genomics Platform"/>
            <consortium name="The Broad Institute Genome Sequencing Center for Infectious Disease"/>
            <person name="Wu L."/>
            <person name="Ma J."/>
        </authorList>
    </citation>
    <scope>NUCLEOTIDE SEQUENCE [LARGE SCALE GENOMIC DNA]</scope>
    <source>
        <strain evidence="2">CGMCC 1.10131</strain>
    </source>
</reference>
<gene>
    <name evidence="1" type="ORF">GCM10007414_18370</name>
</gene>
<protein>
    <submittedName>
        <fullName evidence="1">Uncharacterized protein</fullName>
    </submittedName>
</protein>
<keyword evidence="2" id="KW-1185">Reference proteome</keyword>
<proteinExistence type="predicted"/>
<evidence type="ECO:0000313" key="1">
    <source>
        <dbReference type="EMBL" id="GGB05362.1"/>
    </source>
</evidence>
<evidence type="ECO:0000313" key="2">
    <source>
        <dbReference type="Proteomes" id="UP000651977"/>
    </source>
</evidence>
<dbReference type="RefSeq" id="WP_055734265.1">
    <property type="nucleotide sequence ID" value="NZ_BMDY01000009.1"/>
</dbReference>
<dbReference type="EMBL" id="BMDY01000009">
    <property type="protein sequence ID" value="GGB05362.1"/>
    <property type="molecule type" value="Genomic_DNA"/>
</dbReference>